<evidence type="ECO:0000313" key="2">
    <source>
        <dbReference type="EMBL" id="ACZ43755.1"/>
    </source>
</evidence>
<feature type="domain" description="Peptidase C39-like" evidence="1">
    <location>
        <begin position="42"/>
        <end position="148"/>
    </location>
</feature>
<dbReference type="OrthoDB" id="3186156at2"/>
<dbReference type="EMBL" id="CP001826">
    <property type="protein sequence ID" value="ACZ43755.1"/>
    <property type="molecule type" value="Genomic_DNA"/>
</dbReference>
<accession>D1CJ35</accession>
<keyword evidence="3" id="KW-1185">Reference proteome</keyword>
<dbReference type="Gene3D" id="3.90.70.10">
    <property type="entry name" value="Cysteine proteinases"/>
    <property type="match status" value="1"/>
</dbReference>
<evidence type="ECO:0000313" key="3">
    <source>
        <dbReference type="Proteomes" id="UP000000323"/>
    </source>
</evidence>
<proteinExistence type="predicted"/>
<dbReference type="Pfam" id="PF13529">
    <property type="entry name" value="Peptidase_C39_2"/>
    <property type="match status" value="1"/>
</dbReference>
<reference evidence="3" key="1">
    <citation type="journal article" date="2010" name="Stand. Genomic Sci.">
        <title>Complete genome sequence of 'Thermobaculum terrenum' type strain (YNP1).</title>
        <authorList>
            <person name="Kiss H."/>
            <person name="Cleland D."/>
            <person name="Lapidus A."/>
            <person name="Lucas S."/>
            <person name="Glavina Del Rio T."/>
            <person name="Nolan M."/>
            <person name="Tice H."/>
            <person name="Han C."/>
            <person name="Goodwin L."/>
            <person name="Pitluck S."/>
            <person name="Liolios K."/>
            <person name="Ivanova N."/>
            <person name="Mavromatis K."/>
            <person name="Ovchinnikova G."/>
            <person name="Pati A."/>
            <person name="Chen A."/>
            <person name="Palaniappan K."/>
            <person name="Land M."/>
            <person name="Hauser L."/>
            <person name="Chang Y."/>
            <person name="Jeffries C."/>
            <person name="Lu M."/>
            <person name="Brettin T."/>
            <person name="Detter J."/>
            <person name="Goker M."/>
            <person name="Tindall B."/>
            <person name="Beck B."/>
            <person name="McDermott T."/>
            <person name="Woyke T."/>
            <person name="Bristow J."/>
            <person name="Eisen J."/>
            <person name="Markowitz V."/>
            <person name="Hugenholtz P."/>
            <person name="Kyrpides N."/>
            <person name="Klenk H."/>
            <person name="Cheng J."/>
        </authorList>
    </citation>
    <scope>NUCLEOTIDE SEQUENCE [LARGE SCALE GENOMIC DNA]</scope>
    <source>
        <strain evidence="3">ATCC BAA-798 / YNP1</strain>
    </source>
</reference>
<protein>
    <recommendedName>
        <fullName evidence="1">Peptidase C39-like domain-containing protein</fullName>
    </recommendedName>
</protein>
<organism evidence="2 3">
    <name type="scientific">Thermobaculum terrenum (strain ATCC BAA-798 / CCMEE 7001 / YNP1)</name>
    <dbReference type="NCBI Taxonomy" id="525904"/>
    <lineage>
        <taxon>Bacteria</taxon>
        <taxon>Bacillati</taxon>
        <taxon>Chloroflexota</taxon>
        <taxon>Chloroflexia</taxon>
        <taxon>Candidatus Thermobaculales</taxon>
        <taxon>Candidatus Thermobaculaceae</taxon>
        <taxon>Thermobaculum</taxon>
    </lineage>
</organism>
<dbReference type="InterPro" id="IPR039564">
    <property type="entry name" value="Peptidase_C39-like"/>
</dbReference>
<dbReference type="KEGG" id="ttr:Tter_2873"/>
<sequence>MAEISLDPSIIPHIMEGGLSIARTRTVDQLDRSAPYDGAWNGLNNCGPACVAMVLYYTHGRMFYPDAIVDEMRGEDHLGYTSVADIVRYLDGHGVPASAAWVDTFDRFRQVLRQQVALGHLTIALFYADFAHDQGGHFMVCYGVDDPGADTRWLNPWKGVRLSLGWLEAWENFRSWMVLTHRGYHAGYRVFAERWQARTISARVNLRTGPCRSHKVIDVLPPGTAIHLMQYTDDGEAIEGGYPPTRWHFGTPLIGNRALRGWVADAVLEQQSFISTREGQR</sequence>
<gene>
    <name evidence="2" type="ordered locus">Tter_2873</name>
</gene>
<name>D1CJ35_THET1</name>
<dbReference type="eggNOG" id="COG3271">
    <property type="taxonomic scope" value="Bacteria"/>
</dbReference>
<dbReference type="HOGENOM" id="CLU_990228_0_0_0"/>
<dbReference type="AlphaFoldDB" id="D1CJ35"/>
<dbReference type="Proteomes" id="UP000000323">
    <property type="component" value="Chromosome 2"/>
</dbReference>
<evidence type="ECO:0000259" key="1">
    <source>
        <dbReference type="Pfam" id="PF13529"/>
    </source>
</evidence>